<sequence length="204" mass="22482">MIGAPDPSINFRYPGLPVPSIPQSQLPLSMNVNDISTPFQQLPAQNNRDSTDLNPTALAFSSSQSEYQSQIPNDFDTYTPHVAQPSRPSHSAADICSQSRQFDFIRTHGPQPQPDPQSSLAQNHASHDYDRVPEQLNHSAQLNQITHTMSGAALSMATPVEPCGSMMLVFPQDPKVTLLCYNYPSSVSEVQFPPEYAINRCKLT</sequence>
<dbReference type="EMBL" id="JBANRG010000023">
    <property type="protein sequence ID" value="KAK7455264.1"/>
    <property type="molecule type" value="Genomic_DNA"/>
</dbReference>
<accession>A0ABR1JAV2</accession>
<gene>
    <name evidence="2" type="ORF">VKT23_011136</name>
</gene>
<reference evidence="2 3" key="1">
    <citation type="submission" date="2024-01" db="EMBL/GenBank/DDBJ databases">
        <title>A draft genome for the cacao thread blight pathogen Marasmiellus scandens.</title>
        <authorList>
            <person name="Baruah I.K."/>
            <person name="Leung J."/>
            <person name="Bukari Y."/>
            <person name="Amoako-Attah I."/>
            <person name="Meinhardt L.W."/>
            <person name="Bailey B.A."/>
            <person name="Cohen S.P."/>
        </authorList>
    </citation>
    <scope>NUCLEOTIDE SEQUENCE [LARGE SCALE GENOMIC DNA]</scope>
    <source>
        <strain evidence="2 3">GH-19</strain>
    </source>
</reference>
<proteinExistence type="predicted"/>
<feature type="compositionally biased region" description="Polar residues" evidence="1">
    <location>
        <begin position="40"/>
        <end position="72"/>
    </location>
</feature>
<evidence type="ECO:0000313" key="3">
    <source>
        <dbReference type="Proteomes" id="UP001498398"/>
    </source>
</evidence>
<evidence type="ECO:0000313" key="2">
    <source>
        <dbReference type="EMBL" id="KAK7455264.1"/>
    </source>
</evidence>
<organism evidence="2 3">
    <name type="scientific">Marasmiellus scandens</name>
    <dbReference type="NCBI Taxonomy" id="2682957"/>
    <lineage>
        <taxon>Eukaryota</taxon>
        <taxon>Fungi</taxon>
        <taxon>Dikarya</taxon>
        <taxon>Basidiomycota</taxon>
        <taxon>Agaricomycotina</taxon>
        <taxon>Agaricomycetes</taxon>
        <taxon>Agaricomycetidae</taxon>
        <taxon>Agaricales</taxon>
        <taxon>Marasmiineae</taxon>
        <taxon>Omphalotaceae</taxon>
        <taxon>Marasmiellus</taxon>
    </lineage>
</organism>
<feature type="region of interest" description="Disordered" evidence="1">
    <location>
        <begin position="40"/>
        <end position="127"/>
    </location>
</feature>
<evidence type="ECO:0000256" key="1">
    <source>
        <dbReference type="SAM" id="MobiDB-lite"/>
    </source>
</evidence>
<name>A0ABR1JAV2_9AGAR</name>
<dbReference type="Proteomes" id="UP001498398">
    <property type="component" value="Unassembled WGS sequence"/>
</dbReference>
<keyword evidence="3" id="KW-1185">Reference proteome</keyword>
<comment type="caution">
    <text evidence="2">The sequence shown here is derived from an EMBL/GenBank/DDBJ whole genome shotgun (WGS) entry which is preliminary data.</text>
</comment>
<protein>
    <submittedName>
        <fullName evidence="2">Uncharacterized protein</fullName>
    </submittedName>
</protein>